<evidence type="ECO:0000256" key="1">
    <source>
        <dbReference type="SAM" id="MobiDB-lite"/>
    </source>
</evidence>
<evidence type="ECO:0000259" key="3">
    <source>
        <dbReference type="Pfam" id="PF23865"/>
    </source>
</evidence>
<keyword evidence="5" id="KW-1185">Reference proteome</keyword>
<dbReference type="InterPro" id="IPR054293">
    <property type="entry name" value="DUF7029"/>
</dbReference>
<dbReference type="Pfam" id="PF22974">
    <property type="entry name" value="DUF7029"/>
    <property type="match status" value="1"/>
</dbReference>
<protein>
    <submittedName>
        <fullName evidence="4">Uncharacterized protein</fullName>
    </submittedName>
</protein>
<evidence type="ECO:0000313" key="5">
    <source>
        <dbReference type="Proteomes" id="UP001345013"/>
    </source>
</evidence>
<feature type="domain" description="DUF7029" evidence="2">
    <location>
        <begin position="143"/>
        <end position="239"/>
    </location>
</feature>
<dbReference type="InterPro" id="IPR055647">
    <property type="entry name" value="DUF7223"/>
</dbReference>
<reference evidence="4 5" key="1">
    <citation type="submission" date="2023-08" db="EMBL/GenBank/DDBJ databases">
        <title>Black Yeasts Isolated from many extreme environments.</title>
        <authorList>
            <person name="Coleine C."/>
            <person name="Stajich J.E."/>
            <person name="Selbmann L."/>
        </authorList>
    </citation>
    <scope>NUCLEOTIDE SEQUENCE [LARGE SCALE GENOMIC DNA]</scope>
    <source>
        <strain evidence="4 5">CCFEE 5885</strain>
    </source>
</reference>
<sequence length="1107" mass="115908">MESKLNASLSQWDHWTRNTSTTTSTTLSSSTSNKSGWGAWQRPGTGSSYDGSSRSGSSSSSNTHNNFASSDPSSSGQWENWYNQPAMYNVPVPTATLAPARHWNSNPKDLVHLHPTEDNKVYYAPDGGSSSKIAHQMAWMFANFTSNAVLLDDSDLCTYSFSVNTNTLVVTFKDSFSFQTAKSLWGAGVIYVLNSDQCNDADETANCYLKAVSLSFDEKSFVCTMSISVVGFQDAVSYFDFEWGTHVPGRGTGSVSGSVKSSTTTSRGSNPTSSSSRSPAYSPSSASTSTGAISTGSGGTSSTSTSSTSFPSTGPFTNGTTTNATEPNGAFSAGDDDNGNCTAPADTKYGLPTACLGQYFDEDLDDSYGYQTVSESGFGSFIAQFNDLIYTDPLPVDAEDDADNENADNALGLSKRLSLIPKFIVKYVAKVLPIQGVTTPYTKEISLMTMQMNVPKDRTLVASPWGQQVLIKSFSKTSTTNPDNKAKLDIYCVDCGMQGTANIQGKVGISILEGIESLGATLKADMSMTLKVGVDASLVYTQKFEQQLFNVPLSPLCVAGVICVGPYLKLGADIELKANAEGQLLAGASITMHNAQASVDIAKFTASASGWQPEFNPIFQANGKIDLSADVGLPLAIVIGINVLNGKYTKEAAIVDRPGLVAKASVAVTAGLGDNGQVTGGAVATDGCTGIATSLELKNDVYISIPGRDRIMVSNPPAKKLAAGCIALPAAPTTPAGTDDTTSTTPENTEGTGVGTDTGSDTNTNTGPSGTNTDETTSGDASTSTTGTDQTGTGSTDANGEGTTTTGSTGTDDTTNTGTTTGGDVTAIQRRSFPNLQRRQTINSTTDSGDIVDTTSSKLANANTTTAAYVQPPTGDKAYNLTDGYEVATLIDTEAHYQVLPCAIGNLLLFGINETVPDYQCGDMWTMTSEDEVVVSDGMSRIPVLFPNEMSKTGVSRIRLVDAENIPVGADEIVFVAGETETDDGDTDPLYYPMDPAGTTYYPLVCLYSDGQPSKIFLAADPEAGITMLQNADVKYSIAGGEVSQCFYLPLIQGMGSYEDEEDDWLEAYEDETSTSATATATGTTTTPASATATVAAATTSTATPTP</sequence>
<feature type="region of interest" description="Disordered" evidence="1">
    <location>
        <begin position="1074"/>
        <end position="1107"/>
    </location>
</feature>
<feature type="compositionally biased region" description="Low complexity" evidence="1">
    <location>
        <begin position="19"/>
        <end position="32"/>
    </location>
</feature>
<name>A0ABR0KK25_9EURO</name>
<comment type="caution">
    <text evidence="4">The sequence shown here is derived from an EMBL/GenBank/DDBJ whole genome shotgun (WGS) entry which is preliminary data.</text>
</comment>
<feature type="region of interest" description="Disordered" evidence="1">
    <location>
        <begin position="731"/>
        <end position="825"/>
    </location>
</feature>
<gene>
    <name evidence="4" type="ORF">LTR24_001770</name>
</gene>
<feature type="compositionally biased region" description="Low complexity" evidence="1">
    <location>
        <begin position="253"/>
        <end position="317"/>
    </location>
</feature>
<feature type="domain" description="DUF7223" evidence="3">
    <location>
        <begin position="480"/>
        <end position="670"/>
    </location>
</feature>
<feature type="compositionally biased region" description="Polar residues" evidence="1">
    <location>
        <begin position="1"/>
        <end position="13"/>
    </location>
</feature>
<proteinExistence type="predicted"/>
<dbReference type="Pfam" id="PF23865">
    <property type="entry name" value="DUF7223"/>
    <property type="match status" value="1"/>
</dbReference>
<evidence type="ECO:0000259" key="2">
    <source>
        <dbReference type="Pfam" id="PF22974"/>
    </source>
</evidence>
<organism evidence="4 5">
    <name type="scientific">Lithohypha guttulata</name>
    <dbReference type="NCBI Taxonomy" id="1690604"/>
    <lineage>
        <taxon>Eukaryota</taxon>
        <taxon>Fungi</taxon>
        <taxon>Dikarya</taxon>
        <taxon>Ascomycota</taxon>
        <taxon>Pezizomycotina</taxon>
        <taxon>Eurotiomycetes</taxon>
        <taxon>Chaetothyriomycetidae</taxon>
        <taxon>Chaetothyriales</taxon>
        <taxon>Trichomeriaceae</taxon>
        <taxon>Lithohypha</taxon>
    </lineage>
</organism>
<feature type="compositionally biased region" description="Low complexity" evidence="1">
    <location>
        <begin position="46"/>
        <end position="70"/>
    </location>
</feature>
<dbReference type="Proteomes" id="UP001345013">
    <property type="component" value="Unassembled WGS sequence"/>
</dbReference>
<dbReference type="EMBL" id="JAVRRG010000013">
    <property type="protein sequence ID" value="KAK5098664.1"/>
    <property type="molecule type" value="Genomic_DNA"/>
</dbReference>
<evidence type="ECO:0000313" key="4">
    <source>
        <dbReference type="EMBL" id="KAK5098664.1"/>
    </source>
</evidence>
<accession>A0ABR0KK25</accession>
<feature type="region of interest" description="Disordered" evidence="1">
    <location>
        <begin position="1"/>
        <end position="76"/>
    </location>
</feature>
<feature type="region of interest" description="Disordered" evidence="1">
    <location>
        <begin position="252"/>
        <end position="338"/>
    </location>
</feature>